<evidence type="ECO:0000313" key="2">
    <source>
        <dbReference type="Proteomes" id="UP000218731"/>
    </source>
</evidence>
<keyword evidence="1" id="KW-0614">Plasmid</keyword>
<geneLocation type="plasmid" evidence="2">
    <name>pkf715c dna</name>
</geneLocation>
<dbReference type="Proteomes" id="UP000218731">
    <property type="component" value="Plasmid pKF715C"/>
</dbReference>
<dbReference type="EMBL" id="AP015032">
    <property type="protein sequence ID" value="BAW27499.1"/>
    <property type="molecule type" value="Genomic_DNA"/>
</dbReference>
<keyword evidence="1" id="KW-0670">Pyruvate</keyword>
<protein>
    <submittedName>
        <fullName evidence="1">Pyruvate kinase</fullName>
    </submittedName>
</protein>
<gene>
    <name evidence="1" type="ORF">KF715C_pC660</name>
</gene>
<dbReference type="AlphaFoldDB" id="A0A1L7NPV0"/>
<evidence type="ECO:0000313" key="1">
    <source>
        <dbReference type="EMBL" id="BAW27499.1"/>
    </source>
</evidence>
<reference evidence="1 2" key="1">
    <citation type="submission" date="2015-11" db="EMBL/GenBank/DDBJ databases">
        <title>Complete genome sequencing of a biphenyl-degrading bacterium, Pseudomonas putida KF715 (=NBRC110667).</title>
        <authorList>
            <person name="Suenaga H."/>
            <person name="Fujihara N."/>
            <person name="Watanabe T."/>
            <person name="Hirose J."/>
            <person name="Kimura N."/>
            <person name="Yamazoe A."/>
            <person name="Hosoyama A."/>
            <person name="Shimodaira J."/>
            <person name="Furukawa K."/>
        </authorList>
    </citation>
    <scope>NUCLEOTIDE SEQUENCE [LARGE SCALE GENOMIC DNA]</scope>
    <source>
        <strain evidence="1 2">KF715</strain>
        <plasmid evidence="2">Plasmid pkf715c dna</plasmid>
    </source>
</reference>
<accession>A0A1L7NPV0</accession>
<organism evidence="1 2">
    <name type="scientific">Pseudomonas putida</name>
    <name type="common">Arthrobacter siderocapsulatus</name>
    <dbReference type="NCBI Taxonomy" id="303"/>
    <lineage>
        <taxon>Bacteria</taxon>
        <taxon>Pseudomonadati</taxon>
        <taxon>Pseudomonadota</taxon>
        <taxon>Gammaproteobacteria</taxon>
        <taxon>Pseudomonadales</taxon>
        <taxon>Pseudomonadaceae</taxon>
        <taxon>Pseudomonas</taxon>
    </lineage>
</organism>
<keyword evidence="1" id="KW-0808">Transferase</keyword>
<name>A0A1L7NPV0_PSEPU</name>
<dbReference type="RefSeq" id="WP_157754473.1">
    <property type="nucleotide sequence ID" value="NZ_AP015032.1"/>
</dbReference>
<keyword evidence="1" id="KW-0418">Kinase</keyword>
<sequence length="78" mass="8528">MSIEPATVMNLVLLAVIVYQAMRLAGAKAALAKAGVLLQEANTRLLELLEHVKTQETFINDLLEQLPPAIEPHPEKQA</sequence>
<proteinExistence type="predicted"/>
<dbReference type="GO" id="GO:0016301">
    <property type="term" value="F:kinase activity"/>
    <property type="evidence" value="ECO:0007669"/>
    <property type="project" value="UniProtKB-KW"/>
</dbReference>